<evidence type="ECO:0000256" key="3">
    <source>
        <dbReference type="ARBA" id="ARBA00023163"/>
    </source>
</evidence>
<dbReference type="AlphaFoldDB" id="A0A7W9J9J6"/>
<dbReference type="GO" id="GO:0003700">
    <property type="term" value="F:DNA-binding transcription factor activity"/>
    <property type="evidence" value="ECO:0007669"/>
    <property type="project" value="TreeGrafter"/>
</dbReference>
<reference evidence="6 7" key="1">
    <citation type="submission" date="2020-08" db="EMBL/GenBank/DDBJ databases">
        <title>Sequencing the genomes of 1000 actinobacteria strains.</title>
        <authorList>
            <person name="Klenk H.-P."/>
        </authorList>
    </citation>
    <scope>NUCLEOTIDE SEQUENCE [LARGE SCALE GENOMIC DNA]</scope>
    <source>
        <strain evidence="6 7">DSM 28967</strain>
    </source>
</reference>
<evidence type="ECO:0000256" key="4">
    <source>
        <dbReference type="PROSITE-ProRule" id="PRU00335"/>
    </source>
</evidence>
<protein>
    <submittedName>
        <fullName evidence="6">AcrR family transcriptional regulator</fullName>
    </submittedName>
</protein>
<keyword evidence="2 4" id="KW-0238">DNA-binding</keyword>
<dbReference type="Pfam" id="PF00440">
    <property type="entry name" value="TetR_N"/>
    <property type="match status" value="1"/>
</dbReference>
<evidence type="ECO:0000313" key="6">
    <source>
        <dbReference type="EMBL" id="MBB5838028.1"/>
    </source>
</evidence>
<evidence type="ECO:0000256" key="1">
    <source>
        <dbReference type="ARBA" id="ARBA00023015"/>
    </source>
</evidence>
<keyword evidence="7" id="KW-1185">Reference proteome</keyword>
<sequence>MTMQGAMSEVRRTRLHLEISRAATKLFWEQGVAATTGEQIAESVGLSVRTLWRHVRNKESCAEPIVAHSWTWFITVMRRWPAGISLEEHLVAEHARMRPEPEEAADNLAAARMIVLSASEPAIRSAWLLSCDRLERDLVPVFADRLRISVDEPGLRVHAAAAASVLRVISEEVLTAVLAGADRARMADPYPRIARAVGAATGFAIGDALDD</sequence>
<dbReference type="PRINTS" id="PR00455">
    <property type="entry name" value="HTHTETR"/>
</dbReference>
<feature type="DNA-binding region" description="H-T-H motif" evidence="4">
    <location>
        <begin position="36"/>
        <end position="55"/>
    </location>
</feature>
<proteinExistence type="predicted"/>
<comment type="caution">
    <text evidence="6">The sequence shown here is derived from an EMBL/GenBank/DDBJ whole genome shotgun (WGS) entry which is preliminary data.</text>
</comment>
<organism evidence="6 7">
    <name type="scientific">Kribbella italica</name>
    <dbReference type="NCBI Taxonomy" id="1540520"/>
    <lineage>
        <taxon>Bacteria</taxon>
        <taxon>Bacillati</taxon>
        <taxon>Actinomycetota</taxon>
        <taxon>Actinomycetes</taxon>
        <taxon>Propionibacteriales</taxon>
        <taxon>Kribbellaceae</taxon>
        <taxon>Kribbella</taxon>
    </lineage>
</organism>
<evidence type="ECO:0000256" key="2">
    <source>
        <dbReference type="ARBA" id="ARBA00023125"/>
    </source>
</evidence>
<gene>
    <name evidence="6" type="ORF">HDA39_004762</name>
</gene>
<dbReference type="PROSITE" id="PS50977">
    <property type="entry name" value="HTH_TETR_2"/>
    <property type="match status" value="1"/>
</dbReference>
<dbReference type="InterPro" id="IPR009057">
    <property type="entry name" value="Homeodomain-like_sf"/>
</dbReference>
<dbReference type="Gene3D" id="1.10.357.10">
    <property type="entry name" value="Tetracycline Repressor, domain 2"/>
    <property type="match status" value="1"/>
</dbReference>
<dbReference type="PANTHER" id="PTHR30055">
    <property type="entry name" value="HTH-TYPE TRANSCRIPTIONAL REGULATOR RUTR"/>
    <property type="match status" value="1"/>
</dbReference>
<evidence type="ECO:0000259" key="5">
    <source>
        <dbReference type="PROSITE" id="PS50977"/>
    </source>
</evidence>
<keyword evidence="3" id="KW-0804">Transcription</keyword>
<dbReference type="GO" id="GO:0000976">
    <property type="term" value="F:transcription cis-regulatory region binding"/>
    <property type="evidence" value="ECO:0007669"/>
    <property type="project" value="TreeGrafter"/>
</dbReference>
<accession>A0A7W9J9J6</accession>
<name>A0A7W9J9J6_9ACTN</name>
<dbReference type="PANTHER" id="PTHR30055:SF234">
    <property type="entry name" value="HTH-TYPE TRANSCRIPTIONAL REGULATOR BETI"/>
    <property type="match status" value="1"/>
</dbReference>
<dbReference type="InterPro" id="IPR050109">
    <property type="entry name" value="HTH-type_TetR-like_transc_reg"/>
</dbReference>
<dbReference type="SUPFAM" id="SSF46689">
    <property type="entry name" value="Homeodomain-like"/>
    <property type="match status" value="1"/>
</dbReference>
<keyword evidence="1" id="KW-0805">Transcription regulation</keyword>
<evidence type="ECO:0000313" key="7">
    <source>
        <dbReference type="Proteomes" id="UP000549971"/>
    </source>
</evidence>
<dbReference type="Proteomes" id="UP000549971">
    <property type="component" value="Unassembled WGS sequence"/>
</dbReference>
<dbReference type="InterPro" id="IPR001647">
    <property type="entry name" value="HTH_TetR"/>
</dbReference>
<feature type="domain" description="HTH tetR-type" evidence="5">
    <location>
        <begin position="13"/>
        <end position="73"/>
    </location>
</feature>
<dbReference type="EMBL" id="JACHMY010000001">
    <property type="protein sequence ID" value="MBB5838028.1"/>
    <property type="molecule type" value="Genomic_DNA"/>
</dbReference>